<gene>
    <name evidence="8" type="primary">CYP94A1_6</name>
    <name evidence="8" type="ORF">g.36612</name>
</gene>
<feature type="binding site" description="axial binding residue" evidence="5">
    <location>
        <position position="448"/>
    </location>
    <ligand>
        <name>heme</name>
        <dbReference type="ChEBI" id="CHEBI:30413"/>
    </ligand>
    <ligandPart>
        <name>Fe</name>
        <dbReference type="ChEBI" id="CHEBI:18248"/>
    </ligandPart>
</feature>
<evidence type="ECO:0000256" key="4">
    <source>
        <dbReference type="ARBA" id="ARBA00023004"/>
    </source>
</evidence>
<evidence type="ECO:0000256" key="2">
    <source>
        <dbReference type="ARBA" id="ARBA00022723"/>
    </source>
</evidence>
<evidence type="ECO:0000313" key="8">
    <source>
        <dbReference type="EMBL" id="JAT56997.1"/>
    </source>
</evidence>
<dbReference type="PANTHER" id="PTHR24296">
    <property type="entry name" value="CYTOCHROME P450"/>
    <property type="match status" value="1"/>
</dbReference>
<dbReference type="InterPro" id="IPR036396">
    <property type="entry name" value="Cyt_P450_sf"/>
</dbReference>
<feature type="non-terminal residue" evidence="8">
    <location>
        <position position="1"/>
    </location>
</feature>
<feature type="transmembrane region" description="Helical" evidence="7">
    <location>
        <begin position="6"/>
        <end position="25"/>
    </location>
</feature>
<keyword evidence="4 5" id="KW-0408">Iron</keyword>
<dbReference type="GO" id="GO:0004497">
    <property type="term" value="F:monooxygenase activity"/>
    <property type="evidence" value="ECO:0007669"/>
    <property type="project" value="UniProtKB-KW"/>
</dbReference>
<reference evidence="8" key="1">
    <citation type="submission" date="2015-07" db="EMBL/GenBank/DDBJ databases">
        <title>Transcriptome Assembly of Anthurium amnicola.</title>
        <authorList>
            <person name="Suzuki J."/>
        </authorList>
    </citation>
    <scope>NUCLEOTIDE SEQUENCE</scope>
</reference>
<keyword evidence="2 5" id="KW-0479">Metal-binding</keyword>
<evidence type="ECO:0000256" key="1">
    <source>
        <dbReference type="ARBA" id="ARBA00010617"/>
    </source>
</evidence>
<dbReference type="EMBL" id="GDJX01010939">
    <property type="protein sequence ID" value="JAT56997.1"/>
    <property type="molecule type" value="Transcribed_RNA"/>
</dbReference>
<dbReference type="GO" id="GO:0020037">
    <property type="term" value="F:heme binding"/>
    <property type="evidence" value="ECO:0007669"/>
    <property type="project" value="InterPro"/>
</dbReference>
<dbReference type="InterPro" id="IPR001128">
    <property type="entry name" value="Cyt_P450"/>
</dbReference>
<dbReference type="GO" id="GO:0005506">
    <property type="term" value="F:iron ion binding"/>
    <property type="evidence" value="ECO:0007669"/>
    <property type="project" value="InterPro"/>
</dbReference>
<keyword evidence="7" id="KW-1133">Transmembrane helix</keyword>
<dbReference type="InterPro" id="IPR017972">
    <property type="entry name" value="Cyt_P450_CS"/>
</dbReference>
<comment type="cofactor">
    <cofactor evidence="5">
        <name>heme</name>
        <dbReference type="ChEBI" id="CHEBI:30413"/>
    </cofactor>
</comment>
<dbReference type="InterPro" id="IPR002401">
    <property type="entry name" value="Cyt_P450_E_grp-I"/>
</dbReference>
<keyword evidence="5 6" id="KW-0349">Heme</keyword>
<dbReference type="PRINTS" id="PR00463">
    <property type="entry name" value="EP450I"/>
</dbReference>
<comment type="similarity">
    <text evidence="1 6">Belongs to the cytochrome P450 family.</text>
</comment>
<keyword evidence="7" id="KW-0812">Transmembrane</keyword>
<name>A0A1D1YQT6_9ARAE</name>
<dbReference type="Gene3D" id="1.10.630.10">
    <property type="entry name" value="Cytochrome P450"/>
    <property type="match status" value="1"/>
</dbReference>
<organism evidence="8">
    <name type="scientific">Anthurium amnicola</name>
    <dbReference type="NCBI Taxonomy" id="1678845"/>
    <lineage>
        <taxon>Eukaryota</taxon>
        <taxon>Viridiplantae</taxon>
        <taxon>Streptophyta</taxon>
        <taxon>Embryophyta</taxon>
        <taxon>Tracheophyta</taxon>
        <taxon>Spermatophyta</taxon>
        <taxon>Magnoliopsida</taxon>
        <taxon>Liliopsida</taxon>
        <taxon>Araceae</taxon>
        <taxon>Pothoideae</taxon>
        <taxon>Potheae</taxon>
        <taxon>Anthurium</taxon>
    </lineage>
</organism>
<evidence type="ECO:0000256" key="5">
    <source>
        <dbReference type="PIRSR" id="PIRSR602401-1"/>
    </source>
</evidence>
<protein>
    <submittedName>
        <fullName evidence="8">Cytochrome P450 94A1</fullName>
    </submittedName>
</protein>
<dbReference type="AlphaFoldDB" id="A0A1D1YQT6"/>
<dbReference type="GO" id="GO:0016705">
    <property type="term" value="F:oxidoreductase activity, acting on paired donors, with incorporation or reduction of molecular oxygen"/>
    <property type="evidence" value="ECO:0007669"/>
    <property type="project" value="InterPro"/>
</dbReference>
<dbReference type="GO" id="GO:0006629">
    <property type="term" value="P:lipid metabolic process"/>
    <property type="evidence" value="ECO:0007669"/>
    <property type="project" value="UniProtKB-ARBA"/>
</dbReference>
<sequence>SLKNMYSITEFILLGLICLLIYLIIKYPDRSIGTRPRPDINGMKGYPLIGNLLDVTNGGDMTLFFQSLLISYGPVATCTIPGIGRLITVNKPELLEHVMKTNFENYIKGTKFSDIVYDVLGDGIFNSNGHMWKFQRRLVSHLFRKENFRNVICVVFEEETKILLNILRETAKNGDVIDLHDLFYRFTLDSFGKITFKMDFGTLAHPEKPVQFAQAFDFVQHVINKRFTHPLWKITELFTREGAKMRSACKTLSDYAYDVVRKRRNDEEALRKDDDILNMFMNAKVDDENGNERKLNDKELIDIILNLLIAGRDTTAQALSWMMYNILVNPNVEEKLLKEINSSENLIPHYDEVKQSQYIHAVFYETLRLYPSVPINGKVCIKDDILPNGIPIYAGEWASWSSWAMGRDRRIWGENAREFIPERFLESDVNLKPNQFKFNSFNCGPRLCIGQNFATVEALMVTTAILKQFEFELLPDQKSPPDYKQSLTLPMKEPLLVKVHIRH</sequence>
<dbReference type="PRINTS" id="PR00385">
    <property type="entry name" value="P450"/>
</dbReference>
<dbReference type="Pfam" id="PF00067">
    <property type="entry name" value="p450"/>
    <property type="match status" value="1"/>
</dbReference>
<keyword evidence="3 6" id="KW-0560">Oxidoreductase</keyword>
<proteinExistence type="inferred from homology"/>
<dbReference type="SUPFAM" id="SSF48264">
    <property type="entry name" value="Cytochrome P450"/>
    <property type="match status" value="1"/>
</dbReference>
<keyword evidence="6" id="KW-0503">Monooxygenase</keyword>
<evidence type="ECO:0000256" key="3">
    <source>
        <dbReference type="ARBA" id="ARBA00023002"/>
    </source>
</evidence>
<accession>A0A1D1YQT6</accession>
<evidence type="ECO:0000256" key="7">
    <source>
        <dbReference type="SAM" id="Phobius"/>
    </source>
</evidence>
<dbReference type="PROSITE" id="PS00086">
    <property type="entry name" value="CYTOCHROME_P450"/>
    <property type="match status" value="1"/>
</dbReference>
<evidence type="ECO:0000256" key="6">
    <source>
        <dbReference type="RuleBase" id="RU000461"/>
    </source>
</evidence>
<keyword evidence="7" id="KW-0472">Membrane</keyword>